<evidence type="ECO:0000256" key="1">
    <source>
        <dbReference type="SAM" id="MobiDB-lite"/>
    </source>
</evidence>
<feature type="compositionally biased region" description="Polar residues" evidence="1">
    <location>
        <begin position="452"/>
        <end position="467"/>
    </location>
</feature>
<dbReference type="Proteomes" id="UP000054988">
    <property type="component" value="Unassembled WGS sequence"/>
</dbReference>
<comment type="caution">
    <text evidence="2">The sequence shown here is derived from an EMBL/GenBank/DDBJ whole genome shotgun (WGS) entry which is preliminary data.</text>
</comment>
<protein>
    <submittedName>
        <fullName evidence="2">Uncharacterized protein</fullName>
    </submittedName>
</protein>
<name>A0A0W0FR35_MONRR</name>
<organism evidence="2 3">
    <name type="scientific">Moniliophthora roreri</name>
    <name type="common">Frosty pod rot fungus</name>
    <name type="synonym">Monilia roreri</name>
    <dbReference type="NCBI Taxonomy" id="221103"/>
    <lineage>
        <taxon>Eukaryota</taxon>
        <taxon>Fungi</taxon>
        <taxon>Dikarya</taxon>
        <taxon>Basidiomycota</taxon>
        <taxon>Agaricomycotina</taxon>
        <taxon>Agaricomycetes</taxon>
        <taxon>Agaricomycetidae</taxon>
        <taxon>Agaricales</taxon>
        <taxon>Marasmiineae</taxon>
        <taxon>Marasmiaceae</taxon>
        <taxon>Moniliophthora</taxon>
    </lineage>
</organism>
<reference evidence="2 3" key="1">
    <citation type="submission" date="2015-12" db="EMBL/GenBank/DDBJ databases">
        <title>Draft genome sequence of Moniliophthora roreri, the causal agent of frosty pod rot of cacao.</title>
        <authorList>
            <person name="Aime M.C."/>
            <person name="Diaz-Valderrama J.R."/>
            <person name="Kijpornyongpan T."/>
            <person name="Phillips-Mora W."/>
        </authorList>
    </citation>
    <scope>NUCLEOTIDE SEQUENCE [LARGE SCALE GENOMIC DNA]</scope>
    <source>
        <strain evidence="2 3">MCA 2952</strain>
    </source>
</reference>
<gene>
    <name evidence="2" type="ORF">WG66_8743</name>
</gene>
<dbReference type="AlphaFoldDB" id="A0A0W0FR35"/>
<feature type="compositionally biased region" description="Polar residues" evidence="1">
    <location>
        <begin position="475"/>
        <end position="493"/>
    </location>
</feature>
<dbReference type="EMBL" id="LATX01001734">
    <property type="protein sequence ID" value="KTB38738.1"/>
    <property type="molecule type" value="Genomic_DNA"/>
</dbReference>
<accession>A0A0W0FR35</accession>
<proteinExistence type="predicted"/>
<evidence type="ECO:0000313" key="2">
    <source>
        <dbReference type="EMBL" id="KTB38738.1"/>
    </source>
</evidence>
<feature type="region of interest" description="Disordered" evidence="1">
    <location>
        <begin position="452"/>
        <end position="514"/>
    </location>
</feature>
<sequence>MSTFLEPSRPFHIERTLHDTFVPALADLVQYPSQSKAIPDRQCEGRRTVSLETGDLLEWHWKWGHGELFGKHKSQEIICTIESIDWRSKVTGAICEGEEVQRFWEGDFQKLSCFRKPGAQLLAINRSEIQRPIFHRGLLPLSHFYSNSSVVDLYWSCLTAHMELSSDDIWMDTASGTLINGPDGPVRCLNSDIIMPPTADMLKDDTCLRFFSKLGTSVDDYFLGGLFCGASRAYLDDLQVVQHHQFQSTDNPGWTIKYLNSLWRNAPRQLPMDAIGSLRFDTIYSSSLEVAARWPTEAVNAPYLELRTTLHEYEYDGPATFLDGISEDCGSLAEDARPIYLFLDPLPMSISELVSWNNGPSCKYFWSFNKNGQSRLSKEECEQWHLPTLSLEVDCDTQLFSWSADIYIILRDWQAARGFDLATADWARELGYPELEFPWKNQSRFEEIMEGFTTNDTSELSNGNQLDSETRLESQDTSGHTDSPNEDQFNSEANPGPNVTPEDANPPNWSQSDSGSQLHLFFRPNYQSSGDHRPDRGMFNQASRFTVTDGNFTNVQGDQITIVNPVENHSGLYVLSILQSVQFIQFNLDRNAMLKLLEEVRTFSYSQLSSLASSFDRSAINVLLLLAAYRTFQPQITRLIGGTPERQLVQ</sequence>
<evidence type="ECO:0000313" key="3">
    <source>
        <dbReference type="Proteomes" id="UP000054988"/>
    </source>
</evidence>